<dbReference type="AlphaFoldDB" id="A0A4R6P3M5"/>
<dbReference type="SUPFAM" id="SSF55469">
    <property type="entry name" value="FMN-dependent nitroreductase-like"/>
    <property type="match status" value="2"/>
</dbReference>
<dbReference type="InterPro" id="IPR050627">
    <property type="entry name" value="Nitroreductase/BluB"/>
</dbReference>
<accession>A0A4R6P3M5</accession>
<dbReference type="Proteomes" id="UP000295087">
    <property type="component" value="Unassembled WGS sequence"/>
</dbReference>
<gene>
    <name evidence="1" type="ORF">DFR75_10751</name>
</gene>
<organism evidence="1 2">
    <name type="scientific">Nocardia ignorata</name>
    <dbReference type="NCBI Taxonomy" id="145285"/>
    <lineage>
        <taxon>Bacteria</taxon>
        <taxon>Bacillati</taxon>
        <taxon>Actinomycetota</taxon>
        <taxon>Actinomycetes</taxon>
        <taxon>Mycobacteriales</taxon>
        <taxon>Nocardiaceae</taxon>
        <taxon>Nocardia</taxon>
    </lineage>
</organism>
<dbReference type="Gene3D" id="3.40.109.10">
    <property type="entry name" value="NADH Oxidase"/>
    <property type="match status" value="1"/>
</dbReference>
<dbReference type="PANTHER" id="PTHR23026">
    <property type="entry name" value="NADPH NITROREDUCTASE"/>
    <property type="match status" value="1"/>
</dbReference>
<dbReference type="PANTHER" id="PTHR23026:SF123">
    <property type="entry name" value="NAD(P)H NITROREDUCTASE RV3131-RELATED"/>
    <property type="match status" value="1"/>
</dbReference>
<keyword evidence="2" id="KW-1185">Reference proteome</keyword>
<evidence type="ECO:0000313" key="1">
    <source>
        <dbReference type="EMBL" id="TDP31826.1"/>
    </source>
</evidence>
<comment type="caution">
    <text evidence="1">The sequence shown here is derived from an EMBL/GenBank/DDBJ whole genome shotgun (WGS) entry which is preliminary data.</text>
</comment>
<dbReference type="EMBL" id="SNXK01000007">
    <property type="protein sequence ID" value="TDP31826.1"/>
    <property type="molecule type" value="Genomic_DNA"/>
</dbReference>
<evidence type="ECO:0000313" key="2">
    <source>
        <dbReference type="Proteomes" id="UP000295087"/>
    </source>
</evidence>
<dbReference type="InterPro" id="IPR000415">
    <property type="entry name" value="Nitroreductase-like"/>
</dbReference>
<name>A0A4R6P3M5_NOCIG</name>
<reference evidence="1 2" key="1">
    <citation type="submission" date="2019-03" db="EMBL/GenBank/DDBJ databases">
        <title>Genomic Encyclopedia of Type Strains, Phase IV (KMG-IV): sequencing the most valuable type-strain genomes for metagenomic binning, comparative biology and taxonomic classification.</title>
        <authorList>
            <person name="Goeker M."/>
        </authorList>
    </citation>
    <scope>NUCLEOTIDE SEQUENCE [LARGE SCALE GENOMIC DNA]</scope>
    <source>
        <strain evidence="1 2">DSM 44496</strain>
    </source>
</reference>
<sequence length="310" mass="33790">MAPGMPDRRTVIAALTLAGRAPSRRDTQPWRWRVTDGAVHLYLDPLFSPYATDPDSRDAVLSCGMALHHLNVAFAAAGWATVVHRLPDGARPELLASLRFVPHRPTMLERSLREAIIERRSDHRPYPMRPIPVGYLSLFRERAAALGGVVRLVSDSDRECLAAYAGTPRPKVPCESRPALAVPRDPSVHGEGLIGDSPRWSPFETDSVQSLDGGFVDCAELFVAGTPTDDAESRLRAGEAISAVLLTATNIGLATCLLAQPLESLRSFFRTEAVGGPLFPQALFRVGWAPDTDEALEIPPRRPVEDLILP</sequence>
<dbReference type="GO" id="GO:0016491">
    <property type="term" value="F:oxidoreductase activity"/>
    <property type="evidence" value="ECO:0007669"/>
    <property type="project" value="InterPro"/>
</dbReference>
<proteinExistence type="predicted"/>
<evidence type="ECO:0008006" key="3">
    <source>
        <dbReference type="Google" id="ProtNLM"/>
    </source>
</evidence>
<dbReference type="RefSeq" id="WP_067487893.1">
    <property type="nucleotide sequence ID" value="NZ_SNXK01000007.1"/>
</dbReference>
<protein>
    <recommendedName>
        <fullName evidence="3">Nitroreductase family protein</fullName>
    </recommendedName>
</protein>